<evidence type="ECO:0000256" key="4">
    <source>
        <dbReference type="ARBA" id="ARBA00022801"/>
    </source>
</evidence>
<dbReference type="InterPro" id="IPR001314">
    <property type="entry name" value="Peptidase_S1A"/>
</dbReference>
<evidence type="ECO:0000313" key="13">
    <source>
        <dbReference type="EMBL" id="KMY94057.1"/>
    </source>
</evidence>
<evidence type="ECO:0000256" key="2">
    <source>
        <dbReference type="ARBA" id="ARBA00022723"/>
    </source>
</evidence>
<dbReference type="GO" id="GO:0006508">
    <property type="term" value="P:proteolysis"/>
    <property type="evidence" value="ECO:0007669"/>
    <property type="project" value="UniProtKB-KW"/>
</dbReference>
<dbReference type="FunFam" id="2.40.10.10:FF:000028">
    <property type="entry name" value="Serine protease easter"/>
    <property type="match status" value="1"/>
</dbReference>
<evidence type="ECO:0000256" key="3">
    <source>
        <dbReference type="ARBA" id="ARBA00022729"/>
    </source>
</evidence>
<gene>
    <name evidence="13" type="primary">Dsim\GD11137</name>
    <name evidence="13" type="ORF">Dsimw501_GD11137</name>
</gene>
<dbReference type="InterPro" id="IPR009003">
    <property type="entry name" value="Peptidase_S1_PA"/>
</dbReference>
<evidence type="ECO:0000256" key="8">
    <source>
        <dbReference type="ARBA" id="ARBA00023157"/>
    </source>
</evidence>
<dbReference type="Bgee" id="FBgn0182892">
    <property type="expression patterns" value="Expressed in adult organism"/>
</dbReference>
<dbReference type="InterPro" id="IPR051487">
    <property type="entry name" value="Ser/Thr_Proteases_Immune/Dev"/>
</dbReference>
<protein>
    <recommendedName>
        <fullName evidence="12">Peptidase S1 domain-containing protein</fullName>
    </recommendedName>
</protein>
<reference evidence="13" key="1">
    <citation type="journal article" date="2013" name="Genome Res.">
        <title>A second-generation assembly of the Drosophila simulans genome provides new insights into patterns of lineage-specific divergence.</title>
        <authorList>
            <person name="Hu T.T."/>
            <person name="Eisen M.B."/>
            <person name="Thornton K.R."/>
            <person name="Andolfatto P."/>
        </authorList>
    </citation>
    <scope>NUCLEOTIDE SEQUENCE [LARGE SCALE GENOMIC DNA]</scope>
    <source>
        <strain evidence="13">W501</strain>
    </source>
</reference>
<dbReference type="SUPFAM" id="SSF50494">
    <property type="entry name" value="Trypsin-like serine proteases"/>
    <property type="match status" value="1"/>
</dbReference>
<keyword evidence="8" id="KW-1015">Disulfide bond</keyword>
<dbReference type="Pfam" id="PF00089">
    <property type="entry name" value="Trypsin"/>
    <property type="match status" value="1"/>
</dbReference>
<dbReference type="PROSITE" id="PS00134">
    <property type="entry name" value="TRYPSIN_HIS"/>
    <property type="match status" value="1"/>
</dbReference>
<dbReference type="GO" id="GO:0004252">
    <property type="term" value="F:serine-type endopeptidase activity"/>
    <property type="evidence" value="ECO:0007669"/>
    <property type="project" value="InterPro"/>
</dbReference>
<keyword evidence="7" id="KW-0865">Zymogen</keyword>
<dbReference type="PRINTS" id="PR00722">
    <property type="entry name" value="CHYMOTRYPSIN"/>
</dbReference>
<comment type="similarity">
    <text evidence="10">Belongs to the peptidase S1 family. CLIP subfamily.</text>
</comment>
<dbReference type="InterPro" id="IPR018114">
    <property type="entry name" value="TRYPSIN_HIS"/>
</dbReference>
<dbReference type="Gene3D" id="2.40.10.10">
    <property type="entry name" value="Trypsin-like serine proteases"/>
    <property type="match status" value="2"/>
</dbReference>
<evidence type="ECO:0000256" key="7">
    <source>
        <dbReference type="ARBA" id="ARBA00023145"/>
    </source>
</evidence>
<accession>A0A0J9RDJ6</accession>
<keyword evidence="3 11" id="KW-0732">Signal</keyword>
<keyword evidence="2" id="KW-0479">Metal-binding</keyword>
<dbReference type="InterPro" id="IPR001254">
    <property type="entry name" value="Trypsin_dom"/>
</dbReference>
<feature type="signal peptide" evidence="11">
    <location>
        <begin position="1"/>
        <end position="25"/>
    </location>
</feature>
<reference evidence="13" key="2">
    <citation type="submission" date="2014-06" db="EMBL/GenBank/DDBJ databases">
        <authorList>
            <person name="Hu T."/>
            <person name="Eisen M.B."/>
            <person name="Thornton K.R."/>
            <person name="Andolfatto P."/>
        </authorList>
    </citation>
    <scope>NUCLEOTIDE SEQUENCE</scope>
    <source>
        <strain evidence="13">W501</strain>
    </source>
</reference>
<keyword evidence="1" id="KW-0645">Protease</keyword>
<dbReference type="AlphaFoldDB" id="A0A0J9RDJ6"/>
<dbReference type="GO" id="GO:0046872">
    <property type="term" value="F:metal ion binding"/>
    <property type="evidence" value="ECO:0007669"/>
    <property type="project" value="UniProtKB-KW"/>
</dbReference>
<evidence type="ECO:0000256" key="1">
    <source>
        <dbReference type="ARBA" id="ARBA00022670"/>
    </source>
</evidence>
<sequence length="307" mass="35142">MTLRAMSSFIIGIAVICCLWPRVQGFQMLLEEDCGVPHKIVKRSVNANLTENPWMAYLETSKGFHCSGTLINHLFVLTAAHCIPDDLQITVRLGEYNTKTKVDCVNHMCQEPFQEYNVDLGIRHMFYNANDQTNDIGMLRLGRRVEYLRHIRPICIFASNRFKNLIDQLNWFTTTVWRETAANASSQVLQTMDIDRQPTGTCSEIYERNTTSEQICAGNTLSQLCSTDSGAPQMRIMWHNGSDRYVQLGIASRVKGQCQNAGIFTDLLSYADWIKRVVQQYGPSTDVNPSSRKQKWLDTMPEFYYPK</sequence>
<name>A0A0J9RDJ6_DROSI</name>
<feature type="chain" id="PRO_5005321546" description="Peptidase S1 domain-containing protein" evidence="11">
    <location>
        <begin position="26"/>
        <end position="307"/>
    </location>
</feature>
<dbReference type="GO" id="GO:0051604">
    <property type="term" value="P:protein maturation"/>
    <property type="evidence" value="ECO:0007669"/>
    <property type="project" value="UniProtKB-ARBA"/>
</dbReference>
<dbReference type="KEGG" id="dsi:Dsimw501_GD11137"/>
<organism evidence="13">
    <name type="scientific">Drosophila simulans</name>
    <name type="common">Fruit fly</name>
    <dbReference type="NCBI Taxonomy" id="7240"/>
    <lineage>
        <taxon>Eukaryota</taxon>
        <taxon>Metazoa</taxon>
        <taxon>Ecdysozoa</taxon>
        <taxon>Arthropoda</taxon>
        <taxon>Hexapoda</taxon>
        <taxon>Insecta</taxon>
        <taxon>Pterygota</taxon>
        <taxon>Neoptera</taxon>
        <taxon>Endopterygota</taxon>
        <taxon>Diptera</taxon>
        <taxon>Brachycera</taxon>
        <taxon>Muscomorpha</taxon>
        <taxon>Ephydroidea</taxon>
        <taxon>Drosophilidae</taxon>
        <taxon>Drosophila</taxon>
        <taxon>Sophophora</taxon>
    </lineage>
</organism>
<keyword evidence="9" id="KW-0325">Glycoprotein</keyword>
<evidence type="ECO:0000256" key="11">
    <source>
        <dbReference type="SAM" id="SignalP"/>
    </source>
</evidence>
<evidence type="ECO:0000256" key="10">
    <source>
        <dbReference type="ARBA" id="ARBA00024195"/>
    </source>
</evidence>
<dbReference type="OrthoDB" id="6261922at2759"/>
<evidence type="ECO:0000259" key="12">
    <source>
        <dbReference type="PROSITE" id="PS50240"/>
    </source>
</evidence>
<keyword evidence="6" id="KW-0106">Calcium</keyword>
<keyword evidence="5" id="KW-0720">Serine protease</keyword>
<evidence type="ECO:0000256" key="9">
    <source>
        <dbReference type="ARBA" id="ARBA00023180"/>
    </source>
</evidence>
<evidence type="ECO:0000256" key="6">
    <source>
        <dbReference type="ARBA" id="ARBA00022837"/>
    </source>
</evidence>
<dbReference type="Proteomes" id="UP000035880">
    <property type="component" value="Chromosome 2R"/>
</dbReference>
<dbReference type="GO" id="GO:0007618">
    <property type="term" value="P:mating"/>
    <property type="evidence" value="ECO:0007669"/>
    <property type="project" value="EnsemblMetazoa"/>
</dbReference>
<evidence type="ECO:0000256" key="5">
    <source>
        <dbReference type="ARBA" id="ARBA00022825"/>
    </source>
</evidence>
<proteinExistence type="inferred from homology"/>
<dbReference type="PANTHER" id="PTHR24256">
    <property type="entry name" value="TRYPTASE-RELATED"/>
    <property type="match status" value="1"/>
</dbReference>
<keyword evidence="4 13" id="KW-0378">Hydrolase</keyword>
<dbReference type="FunFam" id="2.40.10.10:FF:000078">
    <property type="entry name" value="Serine protease H137"/>
    <property type="match status" value="1"/>
</dbReference>
<reference evidence="13" key="3">
    <citation type="submission" date="2015-04" db="EMBL/GenBank/DDBJ databases">
        <authorList>
            <consortium name="FlyBase"/>
        </authorList>
    </citation>
    <scope>NUCLEOTIDE SEQUENCE</scope>
    <source>
        <strain evidence="13">W501</strain>
    </source>
</reference>
<feature type="domain" description="Peptidase S1" evidence="12">
    <location>
        <begin position="40"/>
        <end position="279"/>
    </location>
</feature>
<dbReference type="CDD" id="cd00190">
    <property type="entry name" value="Tryp_SPc"/>
    <property type="match status" value="1"/>
</dbReference>
<dbReference type="SMART" id="SM00020">
    <property type="entry name" value="Tryp_SPc"/>
    <property type="match status" value="1"/>
</dbReference>
<dbReference type="EMBL" id="CM002911">
    <property type="protein sequence ID" value="KMY94057.1"/>
    <property type="molecule type" value="Genomic_DNA"/>
</dbReference>
<dbReference type="InterPro" id="IPR043504">
    <property type="entry name" value="Peptidase_S1_PA_chymotrypsin"/>
</dbReference>
<dbReference type="PROSITE" id="PS50240">
    <property type="entry name" value="TRYPSIN_DOM"/>
    <property type="match status" value="1"/>
</dbReference>